<keyword evidence="2" id="KW-1185">Reference proteome</keyword>
<reference evidence="2" key="1">
    <citation type="submission" date="2009-07" db="EMBL/GenBank/DDBJ databases">
        <title>Complete genome sequence of Zobellia galactanivorans Dsij.</title>
        <authorList>
            <consortium name="Genoscope - CEA"/>
        </authorList>
    </citation>
    <scope>NUCLEOTIDE SEQUENCE [LARGE SCALE GENOMIC DNA]</scope>
    <source>
        <strain evidence="2">DSM 12802 / CCUG 47099 / CIP 106680 / NCIMB 13871 / Dsij</strain>
    </source>
</reference>
<evidence type="ECO:0000313" key="1">
    <source>
        <dbReference type="EMBL" id="CAZ97211.1"/>
    </source>
</evidence>
<dbReference type="EMBL" id="FP476056">
    <property type="protein sequence ID" value="CAZ97211.1"/>
    <property type="molecule type" value="Genomic_DNA"/>
</dbReference>
<evidence type="ECO:0000313" key="2">
    <source>
        <dbReference type="Proteomes" id="UP000008898"/>
    </source>
</evidence>
<name>G0L780_ZOBGA</name>
<sequence length="35" mass="4139">MINSIKRIGFLLFISVGNLKLNKKYREFETLGFFT</sequence>
<dbReference type="Proteomes" id="UP000008898">
    <property type="component" value="Chromosome"/>
</dbReference>
<protein>
    <submittedName>
        <fullName evidence="1">Uncharacterized protein</fullName>
    </submittedName>
</protein>
<accession>G0L780</accession>
<reference evidence="1 2" key="2">
    <citation type="journal article" date="2012" name="Environ. Microbiol.">
        <title>Characterization of the first alginolytic operons in a marine bacterium: from their emergence in marine Flavobacteriia to their independent transfers to marine Proteobacteria and human gut Bacteroides.</title>
        <authorList>
            <person name="Thomas F."/>
            <person name="Barbeyron T."/>
            <person name="Tonon T."/>
            <person name="Genicot S."/>
            <person name="Czjzek M."/>
            <person name="Michel G."/>
        </authorList>
    </citation>
    <scope>NUCLEOTIDE SEQUENCE [LARGE SCALE GENOMIC DNA]</scope>
    <source>
        <strain evidence="2">DSM 12802 / CCUG 47099 / CIP 106680 / NCIMB 13871 / Dsij</strain>
    </source>
</reference>
<dbReference type="KEGG" id="zga:ZOBELLIA_3072"/>
<dbReference type="AlphaFoldDB" id="G0L780"/>
<dbReference type="HOGENOM" id="CLU_3368198_0_0_10"/>
<organism evidence="1 2">
    <name type="scientific">Zobellia galactanivorans (strain DSM 12802 / CCUG 47099 / CIP 106680 / NCIMB 13871 / Dsij)</name>
    <dbReference type="NCBI Taxonomy" id="63186"/>
    <lineage>
        <taxon>Bacteria</taxon>
        <taxon>Pseudomonadati</taxon>
        <taxon>Bacteroidota</taxon>
        <taxon>Flavobacteriia</taxon>
        <taxon>Flavobacteriales</taxon>
        <taxon>Flavobacteriaceae</taxon>
        <taxon>Zobellia</taxon>
    </lineage>
</organism>
<gene>
    <name evidence="1" type="ordered locus">zobellia_3072</name>
</gene>
<proteinExistence type="predicted"/>